<dbReference type="RefSeq" id="WP_010900137.1">
    <property type="nucleotide sequence ID" value="NC_002570.2"/>
</dbReference>
<gene>
    <name evidence="1" type="ordered locus">BH4013</name>
</gene>
<dbReference type="AlphaFoldDB" id="Q9K5S5"/>
<evidence type="ECO:0000313" key="2">
    <source>
        <dbReference type="Proteomes" id="UP000001258"/>
    </source>
</evidence>
<accession>Q9K5S5</accession>
<reference evidence="1 2" key="1">
    <citation type="journal article" date="2000" name="Nucleic Acids Res.">
        <title>Complete genome sequence of the alkaliphilic bacterium Bacillus halodurans and genomic sequence comparison with Bacillus subtilis.</title>
        <authorList>
            <person name="Takami H."/>
            <person name="Nakasone K."/>
            <person name="Takaki Y."/>
            <person name="Maeno G."/>
            <person name="Sasaki R."/>
            <person name="Masui N."/>
            <person name="Fuji F."/>
            <person name="Hirama C."/>
            <person name="Nakamura Y."/>
            <person name="Ogasawara N."/>
            <person name="Kuhara S."/>
            <person name="Horikoshi K."/>
        </authorList>
    </citation>
    <scope>NUCLEOTIDE SEQUENCE [LARGE SCALE GENOMIC DNA]</scope>
    <source>
        <strain evidence="2">ATCC BAA-125 / DSM 18197 / FERM 7344 / JCM 9153 / C-125</strain>
    </source>
</reference>
<dbReference type="PIR" id="E84151">
    <property type="entry name" value="E84151"/>
</dbReference>
<organism evidence="1 2">
    <name type="scientific">Halalkalibacterium halodurans (strain ATCC BAA-125 / DSM 18197 / FERM 7344 / JCM 9153 / C-125)</name>
    <name type="common">Bacillus halodurans</name>
    <dbReference type="NCBI Taxonomy" id="272558"/>
    <lineage>
        <taxon>Bacteria</taxon>
        <taxon>Bacillati</taxon>
        <taxon>Bacillota</taxon>
        <taxon>Bacilli</taxon>
        <taxon>Bacillales</taxon>
        <taxon>Bacillaceae</taxon>
        <taxon>Halalkalibacterium (ex Joshi et al. 2022)</taxon>
    </lineage>
</organism>
<keyword evidence="2" id="KW-1185">Reference proteome</keyword>
<dbReference type="HOGENOM" id="CLU_3212424_0_0_9"/>
<proteinExistence type="predicted"/>
<dbReference type="EMBL" id="BA000004">
    <property type="protein sequence ID" value="BAB07732.1"/>
    <property type="molecule type" value="Genomic_DNA"/>
</dbReference>
<dbReference type="Proteomes" id="UP000001258">
    <property type="component" value="Chromosome"/>
</dbReference>
<dbReference type="GeneID" id="87599764"/>
<dbReference type="KEGG" id="bha:BH4013"/>
<sequence>MKKTILTLLVAGFVFGCASPDQVNINSSSSESGFTTQELHRGGN</sequence>
<dbReference type="PROSITE" id="PS51257">
    <property type="entry name" value="PROKAR_LIPOPROTEIN"/>
    <property type="match status" value="1"/>
</dbReference>
<evidence type="ECO:0000313" key="1">
    <source>
        <dbReference type="EMBL" id="BAB07732.1"/>
    </source>
</evidence>
<protein>
    <submittedName>
        <fullName evidence="1">BH4013 protein</fullName>
    </submittedName>
</protein>
<dbReference type="STRING" id="272558.gene:10729926"/>
<name>Q9K5S5_HALH5</name>